<comment type="caution">
    <text evidence="2">The sequence shown here is derived from an EMBL/GenBank/DDBJ whole genome shotgun (WGS) entry which is preliminary data.</text>
</comment>
<accession>A0A9W4UKQ5</accession>
<feature type="region of interest" description="Disordered" evidence="1">
    <location>
        <begin position="1"/>
        <end position="31"/>
    </location>
</feature>
<evidence type="ECO:0000313" key="2">
    <source>
        <dbReference type="EMBL" id="CAI6336452.1"/>
    </source>
</evidence>
<keyword evidence="3" id="KW-1185">Reference proteome</keyword>
<reference evidence="2" key="1">
    <citation type="submission" date="2023-01" db="EMBL/GenBank/DDBJ databases">
        <authorList>
            <person name="Van Ghelder C."/>
            <person name="Rancurel C."/>
        </authorList>
    </citation>
    <scope>NUCLEOTIDE SEQUENCE</scope>
    <source>
        <strain evidence="2">CNCM I-4278</strain>
    </source>
</reference>
<dbReference type="Proteomes" id="UP001152607">
    <property type="component" value="Unassembled WGS sequence"/>
</dbReference>
<evidence type="ECO:0000256" key="1">
    <source>
        <dbReference type="SAM" id="MobiDB-lite"/>
    </source>
</evidence>
<evidence type="ECO:0000313" key="3">
    <source>
        <dbReference type="Proteomes" id="UP001152607"/>
    </source>
</evidence>
<dbReference type="AlphaFoldDB" id="A0A9W4UKQ5"/>
<dbReference type="EMBL" id="CAOQHR010000006">
    <property type="protein sequence ID" value="CAI6336452.1"/>
    <property type="molecule type" value="Genomic_DNA"/>
</dbReference>
<organism evidence="2 3">
    <name type="scientific">Periconia digitata</name>
    <dbReference type="NCBI Taxonomy" id="1303443"/>
    <lineage>
        <taxon>Eukaryota</taxon>
        <taxon>Fungi</taxon>
        <taxon>Dikarya</taxon>
        <taxon>Ascomycota</taxon>
        <taxon>Pezizomycotina</taxon>
        <taxon>Dothideomycetes</taxon>
        <taxon>Pleosporomycetidae</taxon>
        <taxon>Pleosporales</taxon>
        <taxon>Massarineae</taxon>
        <taxon>Periconiaceae</taxon>
        <taxon>Periconia</taxon>
    </lineage>
</organism>
<protein>
    <submittedName>
        <fullName evidence="2">Uncharacterized protein</fullName>
    </submittedName>
</protein>
<sequence>MTDVPSGLPTVDSTPSSPEIDMADAPPIPPTVNLATEIQFEDDDGTLPTGYVGTWRSIRLTISSNNPGPQCSSKVHHLTCGHVVSTSQAAPCGINCRRKDLSYAEFSCPS</sequence>
<proteinExistence type="predicted"/>
<name>A0A9W4UKQ5_9PLEO</name>
<dbReference type="OrthoDB" id="3799942at2759"/>
<gene>
    <name evidence="2" type="ORF">PDIGIT_LOCUS9552</name>
</gene>